<dbReference type="InterPro" id="IPR027876">
    <property type="entry name" value="DUF4550"/>
</dbReference>
<organism evidence="3 4">
    <name type="scientific">Melopsittacus undulatus</name>
    <name type="common">Budgerigar</name>
    <name type="synonym">Psittacus undulatus</name>
    <dbReference type="NCBI Taxonomy" id="13146"/>
    <lineage>
        <taxon>Eukaryota</taxon>
        <taxon>Metazoa</taxon>
        <taxon>Chordata</taxon>
        <taxon>Craniata</taxon>
        <taxon>Vertebrata</taxon>
        <taxon>Euteleostomi</taxon>
        <taxon>Archelosauria</taxon>
        <taxon>Archosauria</taxon>
        <taxon>Dinosauria</taxon>
        <taxon>Saurischia</taxon>
        <taxon>Theropoda</taxon>
        <taxon>Coelurosauria</taxon>
        <taxon>Aves</taxon>
        <taxon>Neognathae</taxon>
        <taxon>Neoaves</taxon>
        <taxon>Telluraves</taxon>
        <taxon>Australaves</taxon>
        <taxon>Psittaciformes</taxon>
        <taxon>Psittaculidae</taxon>
        <taxon>Melopsittacus</taxon>
    </lineage>
</organism>
<protein>
    <recommendedName>
        <fullName evidence="2">DUF4550 domain-containing protein</fullName>
    </recommendedName>
</protein>
<reference evidence="3" key="3">
    <citation type="submission" date="2025-09" db="UniProtKB">
        <authorList>
            <consortium name="Ensembl"/>
        </authorList>
    </citation>
    <scope>IDENTIFICATION</scope>
</reference>
<dbReference type="PANTHER" id="PTHR33667">
    <property type="entry name" value="SI:DKEY-57N24.6"/>
    <property type="match status" value="1"/>
</dbReference>
<feature type="region of interest" description="Disordered" evidence="1">
    <location>
        <begin position="1"/>
        <end position="75"/>
    </location>
</feature>
<gene>
    <name evidence="3" type="primary">LOC115946550</name>
</gene>
<feature type="region of interest" description="Disordered" evidence="1">
    <location>
        <begin position="208"/>
        <end position="251"/>
    </location>
</feature>
<reference evidence="3" key="2">
    <citation type="submission" date="2025-08" db="UniProtKB">
        <authorList>
            <consortium name="Ensembl"/>
        </authorList>
    </citation>
    <scope>IDENTIFICATION</scope>
</reference>
<evidence type="ECO:0000256" key="1">
    <source>
        <dbReference type="SAM" id="MobiDB-lite"/>
    </source>
</evidence>
<accession>A0A8V5G7B7</accession>
<dbReference type="Ensembl" id="ENSMUNT00000032614.1">
    <property type="protein sequence ID" value="ENSMUNP00000023656.1"/>
    <property type="gene ID" value="ENSMUNG00000011695.2"/>
</dbReference>
<name>A0A8V5G7B7_MELUD</name>
<sequence length="251" mass="27902">MRMAEQKQENSEAVEEEEAEEDGKAEMTNLNTPCSESTVETEQHEVLGGNGQLTPEGESCEYLQSEESSGRLDGSHTVTSTLTVCLALPAPPAEQRDKKTNHPNTRGRRLSVAAVPRVEYRYQIEYFLLPDDLIPRKVDLVVSGVVVKLFIDSNSKTMTPWFENNKMWISWNLSVDISVTNEYLLKLRDHKIIVNIWGAKENVSSKARPSKAHITATIEEDEEEVAGEADLNGPATADGGSLHPPRADRAR</sequence>
<keyword evidence="4" id="KW-1185">Reference proteome</keyword>
<proteinExistence type="predicted"/>
<reference evidence="3" key="1">
    <citation type="submission" date="2020-03" db="EMBL/GenBank/DDBJ databases">
        <title>Melopsittacus undulatus (budgerigar) genome, bMelUnd1, maternal haplotype with Z.</title>
        <authorList>
            <person name="Gedman G."/>
            <person name="Mountcastle J."/>
            <person name="Haase B."/>
            <person name="Formenti G."/>
            <person name="Wright T."/>
            <person name="Apodaca J."/>
            <person name="Pelan S."/>
            <person name="Chow W."/>
            <person name="Rhie A."/>
            <person name="Howe K."/>
            <person name="Fedrigo O."/>
            <person name="Jarvis E.D."/>
        </authorList>
    </citation>
    <scope>NUCLEOTIDE SEQUENCE [LARGE SCALE GENOMIC DNA]</scope>
</reference>
<dbReference type="PANTHER" id="PTHR33667:SF7">
    <property type="entry name" value="RIKEN CDNA 1810020O05 GENE"/>
    <property type="match status" value="1"/>
</dbReference>
<dbReference type="Pfam" id="PF15084">
    <property type="entry name" value="DUF4550"/>
    <property type="match status" value="1"/>
</dbReference>
<dbReference type="AlphaFoldDB" id="A0A8V5G7B7"/>
<feature type="compositionally biased region" description="Polar residues" evidence="1">
    <location>
        <begin position="28"/>
        <end position="40"/>
    </location>
</feature>
<evidence type="ECO:0000313" key="4">
    <source>
        <dbReference type="Proteomes" id="UP000694405"/>
    </source>
</evidence>
<evidence type="ECO:0000259" key="2">
    <source>
        <dbReference type="Pfam" id="PF15084"/>
    </source>
</evidence>
<feature type="compositionally biased region" description="Acidic residues" evidence="1">
    <location>
        <begin position="218"/>
        <end position="227"/>
    </location>
</feature>
<feature type="domain" description="DUF4550" evidence="2">
    <location>
        <begin position="122"/>
        <end position="210"/>
    </location>
</feature>
<feature type="compositionally biased region" description="Basic and acidic residues" evidence="1">
    <location>
        <begin position="1"/>
        <end position="10"/>
    </location>
</feature>
<feature type="compositionally biased region" description="Acidic residues" evidence="1">
    <location>
        <begin position="12"/>
        <end position="23"/>
    </location>
</feature>
<dbReference type="Proteomes" id="UP000694405">
    <property type="component" value="Chromosome 9"/>
</dbReference>
<evidence type="ECO:0000313" key="3">
    <source>
        <dbReference type="Ensembl" id="ENSMUNP00000023656.1"/>
    </source>
</evidence>